<evidence type="ECO:0000313" key="6">
    <source>
        <dbReference type="Proteomes" id="UP000750522"/>
    </source>
</evidence>
<gene>
    <name evidence="5" type="ORF">DV451_000378</name>
</gene>
<dbReference type="PANTHER" id="PTHR28156:SF1">
    <property type="entry name" value="FAS1 DOMAIN-CONTAINING PROTEIN YDR262W"/>
    <property type="match status" value="1"/>
</dbReference>
<feature type="region of interest" description="Disordered" evidence="2">
    <location>
        <begin position="188"/>
        <end position="207"/>
    </location>
</feature>
<accession>A0A9P5G9W7</accession>
<dbReference type="PANTHER" id="PTHR28156">
    <property type="entry name" value="FAS1 DOMAIN-CONTAINING PROTEIN YDR262W"/>
    <property type="match status" value="1"/>
</dbReference>
<dbReference type="InterPro" id="IPR040200">
    <property type="entry name" value="Mug57-like"/>
</dbReference>
<evidence type="ECO:0000313" key="5">
    <source>
        <dbReference type="EMBL" id="KAF5104787.1"/>
    </source>
</evidence>
<evidence type="ECO:0000256" key="3">
    <source>
        <dbReference type="SAM" id="SignalP"/>
    </source>
</evidence>
<dbReference type="EMBL" id="QQZK01000004">
    <property type="protein sequence ID" value="KAF5104787.1"/>
    <property type="molecule type" value="Genomic_DNA"/>
</dbReference>
<feature type="signal peptide" evidence="3">
    <location>
        <begin position="1"/>
        <end position="18"/>
    </location>
</feature>
<sequence>MKLSATLLVSALVASTQAREFVIGRDSLQIDSEKPFALEKRQHKFLDRDAFTVDNDEFSLGKVKRAPKPHKCGGNRRHRNQPTQKHHDDTSLSDQLLAYFKSLLPFSSFVSDTTSATPANPEDQQILMAESNNSPGLLQSSLTQLPEIYTFTGYIRASQALTSRFNSQDKFSIVFAPTDEALSKLGQKPWEFPTPIPADDNSPDSEKRDERIIKDNLHTFVSSHVSFAEAPLTVGNHVTTTNGVVVTLAERDEGRLSLLAIDKHGKTLVADIIKVQTVKNGQVFIIDSSLIKP</sequence>
<dbReference type="Gene3D" id="2.30.180.10">
    <property type="entry name" value="FAS1 domain"/>
    <property type="match status" value="1"/>
</dbReference>
<name>A0A9P5G9W7_GEOCN</name>
<feature type="compositionally biased region" description="Basic residues" evidence="2">
    <location>
        <begin position="64"/>
        <end position="80"/>
    </location>
</feature>
<evidence type="ECO:0000256" key="1">
    <source>
        <dbReference type="ARBA" id="ARBA00022729"/>
    </source>
</evidence>
<reference evidence="5" key="2">
    <citation type="submission" date="2020-01" db="EMBL/GenBank/DDBJ databases">
        <authorList>
            <person name="Perkins V."/>
            <person name="Lessard M.-H."/>
            <person name="Dugat-Bony E."/>
            <person name="Frenette M."/>
            <person name="Labrie S."/>
        </authorList>
    </citation>
    <scope>NUCLEOTIDE SEQUENCE</scope>
    <source>
        <strain evidence="5">LMA-70</strain>
    </source>
</reference>
<dbReference type="AlphaFoldDB" id="A0A9P5G9W7"/>
<evidence type="ECO:0000256" key="2">
    <source>
        <dbReference type="SAM" id="MobiDB-lite"/>
    </source>
</evidence>
<keyword evidence="1 3" id="KW-0732">Signal</keyword>
<dbReference type="InterPro" id="IPR036378">
    <property type="entry name" value="FAS1_dom_sf"/>
</dbReference>
<proteinExistence type="predicted"/>
<dbReference type="Proteomes" id="UP000750522">
    <property type="component" value="Unassembled WGS sequence"/>
</dbReference>
<evidence type="ECO:0000259" key="4">
    <source>
        <dbReference type="PROSITE" id="PS50213"/>
    </source>
</evidence>
<reference evidence="5" key="1">
    <citation type="journal article" date="2020" name="Front. Microbiol.">
        <title>Phenotypic and Genetic Characterization of the Cheese Ripening Yeast Geotrichum candidum.</title>
        <authorList>
            <person name="Perkins V."/>
            <person name="Vignola S."/>
            <person name="Lessard M.H."/>
            <person name="Plante P.L."/>
            <person name="Corbeil J."/>
            <person name="Dugat-Bony E."/>
            <person name="Frenette M."/>
            <person name="Labrie S."/>
        </authorList>
    </citation>
    <scope>NUCLEOTIDE SEQUENCE</scope>
    <source>
        <strain evidence="5">LMA-70</strain>
    </source>
</reference>
<dbReference type="SUPFAM" id="SSF82153">
    <property type="entry name" value="FAS1 domain"/>
    <property type="match status" value="1"/>
</dbReference>
<organism evidence="5 6">
    <name type="scientific">Geotrichum candidum</name>
    <name type="common">Oospora lactis</name>
    <name type="synonym">Dipodascus geotrichum</name>
    <dbReference type="NCBI Taxonomy" id="1173061"/>
    <lineage>
        <taxon>Eukaryota</taxon>
        <taxon>Fungi</taxon>
        <taxon>Dikarya</taxon>
        <taxon>Ascomycota</taxon>
        <taxon>Saccharomycotina</taxon>
        <taxon>Dipodascomycetes</taxon>
        <taxon>Dipodascales</taxon>
        <taxon>Dipodascaceae</taxon>
        <taxon>Geotrichum</taxon>
    </lineage>
</organism>
<feature type="region of interest" description="Disordered" evidence="2">
    <location>
        <begin position="64"/>
        <end position="89"/>
    </location>
</feature>
<feature type="chain" id="PRO_5040441296" description="FAS1 domain-containing protein" evidence="3">
    <location>
        <begin position="19"/>
        <end position="293"/>
    </location>
</feature>
<feature type="domain" description="FAS1" evidence="4">
    <location>
        <begin position="135"/>
        <end position="290"/>
    </location>
</feature>
<dbReference type="InterPro" id="IPR000782">
    <property type="entry name" value="FAS1_domain"/>
</dbReference>
<comment type="caution">
    <text evidence="5">The sequence shown here is derived from an EMBL/GenBank/DDBJ whole genome shotgun (WGS) entry which is preliminary data.</text>
</comment>
<protein>
    <recommendedName>
        <fullName evidence="4">FAS1 domain-containing protein</fullName>
    </recommendedName>
</protein>
<dbReference type="PROSITE" id="PS50213">
    <property type="entry name" value="FAS1"/>
    <property type="match status" value="1"/>
</dbReference>